<dbReference type="PANTHER" id="PTHR21027:SF1">
    <property type="entry name" value="TRNA-SPLICING ENDONUCLEASE SUBUNIT SEN54"/>
    <property type="match status" value="1"/>
</dbReference>
<accession>A0ABR1FDM4</accession>
<feature type="compositionally biased region" description="Basic and acidic residues" evidence="3">
    <location>
        <begin position="51"/>
        <end position="63"/>
    </location>
</feature>
<feature type="compositionally biased region" description="Acidic residues" evidence="3">
    <location>
        <begin position="1"/>
        <end position="10"/>
    </location>
</feature>
<protein>
    <submittedName>
        <fullName evidence="5">tRNA-splicing endonuclease subunit sen54 N-term-domain-containing protein</fullName>
    </submittedName>
</protein>
<dbReference type="GO" id="GO:0004519">
    <property type="term" value="F:endonuclease activity"/>
    <property type="evidence" value="ECO:0007669"/>
    <property type="project" value="UniProtKB-KW"/>
</dbReference>
<keyword evidence="6" id="KW-1185">Reference proteome</keyword>
<gene>
    <name evidence="5" type="ORF">BZA70DRAFT_270878</name>
</gene>
<evidence type="ECO:0000313" key="5">
    <source>
        <dbReference type="EMBL" id="KAK7207268.1"/>
    </source>
</evidence>
<comment type="similarity">
    <text evidence="1">Belongs to the SEN54 family.</text>
</comment>
<evidence type="ECO:0000313" key="6">
    <source>
        <dbReference type="Proteomes" id="UP001498771"/>
    </source>
</evidence>
<keyword evidence="5" id="KW-0255">Endonuclease</keyword>
<dbReference type="PANTHER" id="PTHR21027">
    <property type="entry name" value="TRNA-SPLICING ENDONUCLEASE SUBUNIT SEN54"/>
    <property type="match status" value="1"/>
</dbReference>
<proteinExistence type="inferred from homology"/>
<dbReference type="EMBL" id="JBBJBU010000001">
    <property type="protein sequence ID" value="KAK7207268.1"/>
    <property type="molecule type" value="Genomic_DNA"/>
</dbReference>
<feature type="compositionally biased region" description="Acidic residues" evidence="3">
    <location>
        <begin position="22"/>
        <end position="32"/>
    </location>
</feature>
<evidence type="ECO:0000259" key="4">
    <source>
        <dbReference type="Pfam" id="PF12928"/>
    </source>
</evidence>
<dbReference type="GeneID" id="90036893"/>
<dbReference type="Pfam" id="PF12928">
    <property type="entry name" value="tRNA_int_end_N2"/>
    <property type="match status" value="1"/>
</dbReference>
<evidence type="ECO:0000256" key="1">
    <source>
        <dbReference type="ARBA" id="ARBA00005736"/>
    </source>
</evidence>
<keyword evidence="5" id="KW-0540">Nuclease</keyword>
<evidence type="ECO:0000256" key="3">
    <source>
        <dbReference type="SAM" id="MobiDB-lite"/>
    </source>
</evidence>
<organism evidence="5 6">
    <name type="scientific">Myxozyma melibiosi</name>
    <dbReference type="NCBI Taxonomy" id="54550"/>
    <lineage>
        <taxon>Eukaryota</taxon>
        <taxon>Fungi</taxon>
        <taxon>Dikarya</taxon>
        <taxon>Ascomycota</taxon>
        <taxon>Saccharomycotina</taxon>
        <taxon>Lipomycetes</taxon>
        <taxon>Lipomycetales</taxon>
        <taxon>Lipomycetaceae</taxon>
        <taxon>Myxozyma</taxon>
    </lineage>
</organism>
<keyword evidence="2" id="KW-0819">tRNA processing</keyword>
<evidence type="ECO:0000256" key="2">
    <source>
        <dbReference type="ARBA" id="ARBA00022694"/>
    </source>
</evidence>
<dbReference type="InterPro" id="IPR024336">
    <property type="entry name" value="tRNA_splic_suSen54_N"/>
</dbReference>
<keyword evidence="5" id="KW-0378">Hydrolase</keyword>
<comment type="caution">
    <text evidence="5">The sequence shown here is derived from an EMBL/GenBank/DDBJ whole genome shotgun (WGS) entry which is preliminary data.</text>
</comment>
<name>A0ABR1FDM4_9ASCO</name>
<dbReference type="Proteomes" id="UP001498771">
    <property type="component" value="Unassembled WGS sequence"/>
</dbReference>
<sequence length="396" mass="44161">MDDLDKDCEDSPLPQNGRGGEHDDDGASDDEQQDWRLLAAYSGASKKSLPKRGEKEYEPDGSHTDSSNLEQSRTAMYTALSGERKHTSKAHISGIWFPSLGKARVISARGPHFKAIGKADSTGTIFLLPEETIYLVERGSMTLYNSRGDTSISLQGCYGVCLKACGGHERYLVYAYLKRLGFNIQRASTFDNEGVPELPVIERKWSWASFWSSIMERCMSFWSGASSLFAKRIAPFGPVVHGGVWRSYSSIYRKLQIIPYESHKNYTPPVAKTEVPFRVTYNIWKPRPSFKKSAPGEPDFQIVVVNAAKEKMPSYSQLRALFTNVPPSARGGKGTENQRLKEGYRNVLIAVVDCGIISFVRLGDTSFGDETIYERSPRNMRKGQARARPAASAKKT</sequence>
<reference evidence="5 6" key="1">
    <citation type="submission" date="2024-03" db="EMBL/GenBank/DDBJ databases">
        <title>Genome-scale model development and genomic sequencing of the oleaginous clade Lipomyces.</title>
        <authorList>
            <consortium name="Lawrence Berkeley National Laboratory"/>
            <person name="Czajka J.J."/>
            <person name="Han Y."/>
            <person name="Kim J."/>
            <person name="Mondo S.J."/>
            <person name="Hofstad B.A."/>
            <person name="Robles A."/>
            <person name="Haridas S."/>
            <person name="Riley R."/>
            <person name="LaButti K."/>
            <person name="Pangilinan J."/>
            <person name="Andreopoulos W."/>
            <person name="Lipzen A."/>
            <person name="Yan J."/>
            <person name="Wang M."/>
            <person name="Ng V."/>
            <person name="Grigoriev I.V."/>
            <person name="Spatafora J.W."/>
            <person name="Magnuson J.K."/>
            <person name="Baker S.E."/>
            <person name="Pomraning K.R."/>
        </authorList>
    </citation>
    <scope>NUCLEOTIDE SEQUENCE [LARGE SCALE GENOMIC DNA]</scope>
    <source>
        <strain evidence="5 6">Phaff 52-87</strain>
    </source>
</reference>
<feature type="domain" description="tRNA-splicing endonuclease subunit Sen54 N-terminal" evidence="4">
    <location>
        <begin position="77"/>
        <end position="144"/>
    </location>
</feature>
<feature type="region of interest" description="Disordered" evidence="3">
    <location>
        <begin position="1"/>
        <end position="71"/>
    </location>
</feature>
<feature type="region of interest" description="Disordered" evidence="3">
    <location>
        <begin position="373"/>
        <end position="396"/>
    </location>
</feature>
<dbReference type="InterPro" id="IPR024337">
    <property type="entry name" value="tRNA_splic_suSen54"/>
</dbReference>
<dbReference type="RefSeq" id="XP_064770301.1">
    <property type="nucleotide sequence ID" value="XM_064911381.1"/>
</dbReference>